<dbReference type="Gene3D" id="2.60.20.10">
    <property type="entry name" value="Crystallins"/>
    <property type="match status" value="1"/>
</dbReference>
<dbReference type="Proteomes" id="UP000309676">
    <property type="component" value="Unassembled WGS sequence"/>
</dbReference>
<evidence type="ECO:0000313" key="2">
    <source>
        <dbReference type="Proteomes" id="UP000309676"/>
    </source>
</evidence>
<comment type="caution">
    <text evidence="1">The sequence shown here is derived from an EMBL/GenBank/DDBJ whole genome shotgun (WGS) entry which is preliminary data.</text>
</comment>
<dbReference type="RefSeq" id="WP_138195765.1">
    <property type="nucleotide sequence ID" value="NZ_VCIW01000013.1"/>
</dbReference>
<protein>
    <submittedName>
        <fullName evidence="1">Uncharacterized protein</fullName>
    </submittedName>
</protein>
<evidence type="ECO:0000313" key="1">
    <source>
        <dbReference type="EMBL" id="TLS50732.1"/>
    </source>
</evidence>
<reference evidence="1 2" key="1">
    <citation type="submission" date="2019-05" db="EMBL/GenBank/DDBJ databases">
        <authorList>
            <person name="Narsing Rao M.P."/>
            <person name="Li W.J."/>
        </authorList>
    </citation>
    <scope>NUCLEOTIDE SEQUENCE [LARGE SCALE GENOMIC DNA]</scope>
    <source>
        <strain evidence="1 2">SYSU_K30003</strain>
    </source>
</reference>
<dbReference type="OrthoDB" id="2654857at2"/>
<name>A0A5R9G2Z7_9BACL</name>
<sequence length="122" mass="13937">MVNRDVRLEMFADVNFAGRRIQLRRGGVAIRDARALGFNGQLSSFRLRNVVNSRLVTLLLFSRTDFRGTMRVFRGNTNVADLADYNDRMSSLIVVGRRLTDAQIETIRSTRVPPQNILQILQ</sequence>
<keyword evidence="2" id="KW-1185">Reference proteome</keyword>
<accession>A0A5R9G2Z7</accession>
<dbReference type="AlphaFoldDB" id="A0A5R9G2Z7"/>
<dbReference type="InterPro" id="IPR011024">
    <property type="entry name" value="G_crystallin-like"/>
</dbReference>
<proteinExistence type="predicted"/>
<organism evidence="1 2">
    <name type="scientific">Paenibacillus antri</name>
    <dbReference type="NCBI Taxonomy" id="2582848"/>
    <lineage>
        <taxon>Bacteria</taxon>
        <taxon>Bacillati</taxon>
        <taxon>Bacillota</taxon>
        <taxon>Bacilli</taxon>
        <taxon>Bacillales</taxon>
        <taxon>Paenibacillaceae</taxon>
        <taxon>Paenibacillus</taxon>
    </lineage>
</organism>
<dbReference type="EMBL" id="VCIW01000013">
    <property type="protein sequence ID" value="TLS50732.1"/>
    <property type="molecule type" value="Genomic_DNA"/>
</dbReference>
<dbReference type="SUPFAM" id="SSF49695">
    <property type="entry name" value="gamma-Crystallin-like"/>
    <property type="match status" value="1"/>
</dbReference>
<gene>
    <name evidence="1" type="ORF">FE782_18700</name>
</gene>